<feature type="compositionally biased region" description="Basic and acidic residues" evidence="8">
    <location>
        <begin position="379"/>
        <end position="393"/>
    </location>
</feature>
<name>A0A1G2HV98_9BACT</name>
<dbReference type="Pfam" id="PF08529">
    <property type="entry name" value="NusA_N"/>
    <property type="match status" value="1"/>
</dbReference>
<dbReference type="PROSITE" id="PS50126">
    <property type="entry name" value="S1"/>
    <property type="match status" value="1"/>
</dbReference>
<dbReference type="Gene3D" id="3.30.300.20">
    <property type="match status" value="2"/>
</dbReference>
<dbReference type="CDD" id="cd02134">
    <property type="entry name" value="KH-II_NusA_rpt1"/>
    <property type="match status" value="1"/>
</dbReference>
<feature type="compositionally biased region" description="Basic and acidic residues" evidence="8">
    <location>
        <begin position="455"/>
        <end position="466"/>
    </location>
</feature>
<keyword evidence="4 7" id="KW-0694">RNA-binding</keyword>
<evidence type="ECO:0000313" key="10">
    <source>
        <dbReference type="EMBL" id="OGZ66476.1"/>
    </source>
</evidence>
<dbReference type="GO" id="GO:0031564">
    <property type="term" value="P:transcription antitermination"/>
    <property type="evidence" value="ECO:0007669"/>
    <property type="project" value="UniProtKB-UniRule"/>
</dbReference>
<evidence type="ECO:0000256" key="8">
    <source>
        <dbReference type="SAM" id="MobiDB-lite"/>
    </source>
</evidence>
<evidence type="ECO:0000256" key="6">
    <source>
        <dbReference type="ARBA" id="ARBA00023163"/>
    </source>
</evidence>
<evidence type="ECO:0000256" key="5">
    <source>
        <dbReference type="ARBA" id="ARBA00023015"/>
    </source>
</evidence>
<keyword evidence="6 7" id="KW-0804">Transcription</keyword>
<comment type="caution">
    <text evidence="10">The sequence shown here is derived from an EMBL/GenBank/DDBJ whole genome shotgun (WGS) entry which is preliminary data.</text>
</comment>
<dbReference type="GO" id="GO:0006353">
    <property type="term" value="P:DNA-templated transcription termination"/>
    <property type="evidence" value="ECO:0007669"/>
    <property type="project" value="UniProtKB-UniRule"/>
</dbReference>
<comment type="function">
    <text evidence="7">Participates in both transcription termination and antitermination.</text>
</comment>
<dbReference type="Gene3D" id="3.30.1480.10">
    <property type="entry name" value="NusA, N-terminal domain"/>
    <property type="match status" value="1"/>
</dbReference>
<accession>A0A1G2HV98</accession>
<evidence type="ECO:0000256" key="3">
    <source>
        <dbReference type="ARBA" id="ARBA00022814"/>
    </source>
</evidence>
<dbReference type="InterPro" id="IPR009019">
    <property type="entry name" value="KH_sf_prok-type"/>
</dbReference>
<reference evidence="10 11" key="1">
    <citation type="journal article" date="2016" name="Nat. Commun.">
        <title>Thousands of microbial genomes shed light on interconnected biogeochemical processes in an aquifer system.</title>
        <authorList>
            <person name="Anantharaman K."/>
            <person name="Brown C.T."/>
            <person name="Hug L.A."/>
            <person name="Sharon I."/>
            <person name="Castelle C.J."/>
            <person name="Probst A.J."/>
            <person name="Thomas B.C."/>
            <person name="Singh A."/>
            <person name="Wilkins M.J."/>
            <person name="Karaoz U."/>
            <person name="Brodie E.L."/>
            <person name="Williams K.H."/>
            <person name="Hubbard S.S."/>
            <person name="Banfield J.F."/>
        </authorList>
    </citation>
    <scope>NUCLEOTIDE SEQUENCE [LARGE SCALE GENOMIC DNA]</scope>
</reference>
<dbReference type="PROSITE" id="PS50084">
    <property type="entry name" value="KH_TYPE_1"/>
    <property type="match status" value="1"/>
</dbReference>
<feature type="domain" description="S1 motif" evidence="9">
    <location>
        <begin position="174"/>
        <end position="238"/>
    </location>
</feature>
<dbReference type="InterPro" id="IPR036555">
    <property type="entry name" value="NusA_N_sf"/>
</dbReference>
<dbReference type="HAMAP" id="MF_00945_B">
    <property type="entry name" value="NusA_B"/>
    <property type="match status" value="1"/>
</dbReference>
<dbReference type="Pfam" id="PF26594">
    <property type="entry name" value="KH_NusA_2nd"/>
    <property type="match status" value="1"/>
</dbReference>
<dbReference type="Pfam" id="PF00575">
    <property type="entry name" value="S1"/>
    <property type="match status" value="1"/>
</dbReference>
<dbReference type="InterPro" id="IPR030842">
    <property type="entry name" value="TF_NusA_bacterial"/>
</dbReference>
<dbReference type="GO" id="GO:0005829">
    <property type="term" value="C:cytosol"/>
    <property type="evidence" value="ECO:0007669"/>
    <property type="project" value="TreeGrafter"/>
</dbReference>
<dbReference type="GO" id="GO:0003723">
    <property type="term" value="F:RNA binding"/>
    <property type="evidence" value="ECO:0007669"/>
    <property type="project" value="UniProtKB-UniRule"/>
</dbReference>
<dbReference type="SUPFAM" id="SSF54814">
    <property type="entry name" value="Prokaryotic type KH domain (KH-domain type II)"/>
    <property type="match status" value="2"/>
</dbReference>
<dbReference type="SUPFAM" id="SSF50249">
    <property type="entry name" value="Nucleic acid-binding proteins"/>
    <property type="match status" value="1"/>
</dbReference>
<dbReference type="PANTHER" id="PTHR22648">
    <property type="entry name" value="TRANSCRIPTION TERMINATION FACTOR NUSA"/>
    <property type="match status" value="1"/>
</dbReference>
<dbReference type="FunFam" id="3.30.300.20:FF:000002">
    <property type="entry name" value="Transcription termination/antitermination protein NusA"/>
    <property type="match status" value="1"/>
</dbReference>
<evidence type="ECO:0000256" key="7">
    <source>
        <dbReference type="HAMAP-Rule" id="MF_00945"/>
    </source>
</evidence>
<dbReference type="GO" id="GO:0003700">
    <property type="term" value="F:DNA-binding transcription factor activity"/>
    <property type="evidence" value="ECO:0007669"/>
    <property type="project" value="InterPro"/>
</dbReference>
<dbReference type="InterPro" id="IPR003029">
    <property type="entry name" value="S1_domain"/>
</dbReference>
<organism evidence="10 11">
    <name type="scientific">Candidatus Staskawiczbacteria bacterium RIFCSPHIGHO2_01_FULL_41_41</name>
    <dbReference type="NCBI Taxonomy" id="1802203"/>
    <lineage>
        <taxon>Bacteria</taxon>
        <taxon>Candidatus Staskawicziibacteriota</taxon>
    </lineage>
</organism>
<dbReference type="CDD" id="cd22529">
    <property type="entry name" value="KH-II_NusA_rpt2"/>
    <property type="match status" value="1"/>
</dbReference>
<dbReference type="Proteomes" id="UP000178774">
    <property type="component" value="Unassembled WGS sequence"/>
</dbReference>
<dbReference type="EMBL" id="MHOP01000005">
    <property type="protein sequence ID" value="OGZ66476.1"/>
    <property type="molecule type" value="Genomic_DNA"/>
</dbReference>
<dbReference type="InterPro" id="IPR004087">
    <property type="entry name" value="KH_dom"/>
</dbReference>
<dbReference type="SUPFAM" id="SSF69705">
    <property type="entry name" value="Transcription factor NusA, N-terminal domain"/>
    <property type="match status" value="1"/>
</dbReference>
<comment type="subunit">
    <text evidence="7">Monomer. Binds directly to the core enzyme of the DNA-dependent RNA polymerase and to nascent RNA.</text>
</comment>
<dbReference type="Pfam" id="PF13184">
    <property type="entry name" value="KH_NusA_1st"/>
    <property type="match status" value="1"/>
</dbReference>
<evidence type="ECO:0000256" key="1">
    <source>
        <dbReference type="ARBA" id="ARBA00022472"/>
    </source>
</evidence>
<dbReference type="InterPro" id="IPR025249">
    <property type="entry name" value="TF_NusA_KH_1st"/>
</dbReference>
<evidence type="ECO:0000256" key="2">
    <source>
        <dbReference type="ARBA" id="ARBA00022490"/>
    </source>
</evidence>
<feature type="region of interest" description="Disordered" evidence="8">
    <location>
        <begin position="379"/>
        <end position="466"/>
    </location>
</feature>
<dbReference type="AlphaFoldDB" id="A0A1G2HV98"/>
<keyword evidence="2 7" id="KW-0963">Cytoplasm</keyword>
<dbReference type="InterPro" id="IPR010213">
    <property type="entry name" value="TF_NusA"/>
</dbReference>
<dbReference type="SMART" id="SM00322">
    <property type="entry name" value="KH"/>
    <property type="match status" value="2"/>
</dbReference>
<dbReference type="InterPro" id="IPR012340">
    <property type="entry name" value="NA-bd_OB-fold"/>
</dbReference>
<keyword evidence="1 7" id="KW-0806">Transcription termination</keyword>
<keyword evidence="5 7" id="KW-0805">Transcription regulation</keyword>
<sequence>MDIKSFQRALAQIAEARGISPESIIETIEAALATAYKKDYGQKGQKIKAKFNQVSGDGQFWQLKLVVDESMLYTPEEIEELKAQKLVPAEDFDRLQEGQEAPKKVVFNPEKHIMIDEARKKNPDIKLGEELEIPLVSKQDYGRIAAQTAKQVILQKIREAEKGVIAAEYKSKEGEIISGIIQRIEGSTVLVDIGKTLGILNREEHIPGEFYKQGQRLKFYIVKVEDTPKGSAVLLSRAYPKLVSRLFELEVPEIASGIVVIKSIAREPGYRTKMAVASTEERIDPIGSCVGQRGTRIMAVINELGGEKIDVIAWNEDPEKFIGNSLSPAKIAAVKIQENNSATVFVPEDQLSLAIGKEGRNVRLAAQLTGWKIDIKTADKPKAAEGEEAKEASEAQPRSESMDSTTGEKPLGRSQTGEAKKKRAKKVKEEESASAEASVDEGTPSEESPAEETSVEEKPAEEKSAE</sequence>
<dbReference type="InterPro" id="IPR013735">
    <property type="entry name" value="TF_NusA_N"/>
</dbReference>
<dbReference type="PANTHER" id="PTHR22648:SF0">
    <property type="entry name" value="TRANSCRIPTION TERMINATION_ANTITERMINATION PROTEIN NUSA"/>
    <property type="match status" value="1"/>
</dbReference>
<dbReference type="InterPro" id="IPR058582">
    <property type="entry name" value="KH_NusA_2nd"/>
</dbReference>
<evidence type="ECO:0000259" key="9">
    <source>
        <dbReference type="PROSITE" id="PS50126"/>
    </source>
</evidence>
<comment type="similarity">
    <text evidence="7">Belongs to the NusA family.</text>
</comment>
<feature type="compositionally biased region" description="Polar residues" evidence="8">
    <location>
        <begin position="396"/>
        <end position="417"/>
    </location>
</feature>
<dbReference type="SMART" id="SM00316">
    <property type="entry name" value="S1"/>
    <property type="match status" value="1"/>
</dbReference>
<dbReference type="NCBIfam" id="TIGR01953">
    <property type="entry name" value="NusA"/>
    <property type="match status" value="1"/>
</dbReference>
<evidence type="ECO:0000313" key="11">
    <source>
        <dbReference type="Proteomes" id="UP000178774"/>
    </source>
</evidence>
<evidence type="ECO:0000256" key="4">
    <source>
        <dbReference type="ARBA" id="ARBA00022884"/>
    </source>
</evidence>
<comment type="subcellular location">
    <subcellularLocation>
        <location evidence="7">Cytoplasm</location>
    </subcellularLocation>
</comment>
<proteinExistence type="inferred from homology"/>
<dbReference type="FunFam" id="3.30.300.20:FF:000005">
    <property type="entry name" value="Transcription termination/antitermination protein NusA"/>
    <property type="match status" value="1"/>
</dbReference>
<dbReference type="InterPro" id="IPR015946">
    <property type="entry name" value="KH_dom-like_a/b"/>
</dbReference>
<gene>
    <name evidence="7" type="primary">nusA</name>
    <name evidence="10" type="ORF">A2822_01920</name>
</gene>
<feature type="compositionally biased region" description="Low complexity" evidence="8">
    <location>
        <begin position="434"/>
        <end position="447"/>
    </location>
</feature>
<protein>
    <recommendedName>
        <fullName evidence="7">Transcription termination/antitermination protein NusA</fullName>
    </recommendedName>
</protein>
<dbReference type="Gene3D" id="2.40.50.140">
    <property type="entry name" value="Nucleic acid-binding proteins"/>
    <property type="match status" value="1"/>
</dbReference>
<dbReference type="CDD" id="cd04455">
    <property type="entry name" value="S1_NusA"/>
    <property type="match status" value="1"/>
</dbReference>
<keyword evidence="3 7" id="KW-0889">Transcription antitermination</keyword>